<accession>A0ABU5CFA3</accession>
<evidence type="ECO:0000313" key="3">
    <source>
        <dbReference type="Proteomes" id="UP001228376"/>
    </source>
</evidence>
<protein>
    <submittedName>
        <fullName evidence="2">Spore germination protein</fullName>
    </submittedName>
</protein>
<comment type="caution">
    <text evidence="2">The sequence shown here is derived from an EMBL/GenBank/DDBJ whole genome shotgun (WGS) entry which is preliminary data.</text>
</comment>
<evidence type="ECO:0000256" key="1">
    <source>
        <dbReference type="SAM" id="MobiDB-lite"/>
    </source>
</evidence>
<dbReference type="Pfam" id="PF10676">
    <property type="entry name" value="gerPA"/>
    <property type="match status" value="1"/>
</dbReference>
<sequence length="120" mass="13178">MILMAAIKASLPTHPHHLPDNFKDGVKKMPVSVNIYLFKVFNMTNNASIVLGTGFHNSHSSQTQSKGNLTAIGDQNDVVPEVNNMIHDEDLLDQNEIGNSDNMKFSPGCAMENQQRGGEQ</sequence>
<dbReference type="EMBL" id="JAROCA020000001">
    <property type="protein sequence ID" value="MDY0404243.1"/>
    <property type="molecule type" value="Genomic_DNA"/>
</dbReference>
<name>A0ABU5CFA3_9BACI</name>
<keyword evidence="3" id="KW-1185">Reference proteome</keyword>
<reference evidence="2 3" key="1">
    <citation type="submission" date="2023-10" db="EMBL/GenBank/DDBJ databases">
        <title>179-bfca-hs.</title>
        <authorList>
            <person name="Miliotis G."/>
            <person name="Sengupta P."/>
            <person name="Hameed A."/>
            <person name="Chuvochina M."/>
            <person name="Mcdonagh F."/>
            <person name="Simpson A.C."/>
            <person name="Singh N.K."/>
            <person name="Rekha P.D."/>
            <person name="Raman K."/>
            <person name="Hugenholtz P."/>
            <person name="Venkateswaran K."/>
        </authorList>
    </citation>
    <scope>NUCLEOTIDE SEQUENCE [LARGE SCALE GENOMIC DNA]</scope>
    <source>
        <strain evidence="2 3">179-BFC-A-HS</strain>
    </source>
</reference>
<proteinExistence type="predicted"/>
<feature type="region of interest" description="Disordered" evidence="1">
    <location>
        <begin position="91"/>
        <end position="120"/>
    </location>
</feature>
<dbReference type="Proteomes" id="UP001228376">
    <property type="component" value="Unassembled WGS sequence"/>
</dbReference>
<organism evidence="2 3">
    <name type="scientific">Tigheibacillus jepli</name>
    <dbReference type="NCBI Taxonomy" id="3035914"/>
    <lineage>
        <taxon>Bacteria</taxon>
        <taxon>Bacillati</taxon>
        <taxon>Bacillota</taxon>
        <taxon>Bacilli</taxon>
        <taxon>Bacillales</taxon>
        <taxon>Bacillaceae</taxon>
        <taxon>Tigheibacillus</taxon>
    </lineage>
</organism>
<evidence type="ECO:0000313" key="2">
    <source>
        <dbReference type="EMBL" id="MDY0404243.1"/>
    </source>
</evidence>
<gene>
    <name evidence="2" type="ORF">P5G51_001390</name>
</gene>
<dbReference type="InterPro" id="IPR019618">
    <property type="entry name" value="Spore_germination_GerPA"/>
</dbReference>